<keyword evidence="5" id="KW-0539">Nucleus</keyword>
<dbReference type="EMBL" id="CAJNOK010032447">
    <property type="protein sequence ID" value="CAF1484112.1"/>
    <property type="molecule type" value="Genomic_DNA"/>
</dbReference>
<evidence type="ECO:0000313" key="12">
    <source>
        <dbReference type="EMBL" id="CAF4535350.1"/>
    </source>
</evidence>
<dbReference type="PANTHER" id="PTHR14453:SF67">
    <property type="entry name" value="POLY [ADP-RIBOSE] POLYMERASE"/>
    <property type="match status" value="1"/>
</dbReference>
<keyword evidence="4 6" id="KW-0520">NAD</keyword>
<gene>
    <name evidence="10" type="ORF">GPM918_LOCUS44493</name>
    <name evidence="9" type="ORF">OVA965_LOCUS36201</name>
    <name evidence="12" type="ORF">SRO942_LOCUS46368</name>
    <name evidence="11" type="ORF">TMI583_LOCUS37205</name>
</gene>
<keyword evidence="2 6" id="KW-0328">Glycosyltransferase</keyword>
<dbReference type="GO" id="GO:0010629">
    <property type="term" value="P:negative regulation of gene expression"/>
    <property type="evidence" value="ECO:0007669"/>
    <property type="project" value="TreeGrafter"/>
</dbReference>
<dbReference type="EMBL" id="CAJNOQ010044408">
    <property type="protein sequence ID" value="CAF1633272.1"/>
    <property type="molecule type" value="Genomic_DNA"/>
</dbReference>
<dbReference type="GO" id="GO:0005737">
    <property type="term" value="C:cytoplasm"/>
    <property type="evidence" value="ECO:0007669"/>
    <property type="project" value="TreeGrafter"/>
</dbReference>
<evidence type="ECO:0000256" key="7">
    <source>
        <dbReference type="SAM" id="Phobius"/>
    </source>
</evidence>
<dbReference type="PROSITE" id="PS51059">
    <property type="entry name" value="PARP_CATALYTIC"/>
    <property type="match status" value="1"/>
</dbReference>
<feature type="transmembrane region" description="Helical" evidence="7">
    <location>
        <begin position="125"/>
        <end position="149"/>
    </location>
</feature>
<accession>A0A816DEC4</accession>
<proteinExistence type="predicted"/>
<protein>
    <recommendedName>
        <fullName evidence="6">Poly [ADP-ribose] polymerase</fullName>
        <shortName evidence="6">PARP</shortName>
        <ecNumber evidence="6">2.4.2.-</ecNumber>
    </recommendedName>
</protein>
<comment type="caution">
    <text evidence="10">The sequence shown here is derived from an EMBL/GenBank/DDBJ whole genome shotgun (WGS) entry which is preliminary data.</text>
</comment>
<reference evidence="10" key="1">
    <citation type="submission" date="2021-02" db="EMBL/GenBank/DDBJ databases">
        <authorList>
            <person name="Nowell W R."/>
        </authorList>
    </citation>
    <scope>NUCLEOTIDE SEQUENCE</scope>
</reference>
<evidence type="ECO:0000256" key="6">
    <source>
        <dbReference type="RuleBase" id="RU362114"/>
    </source>
</evidence>
<evidence type="ECO:0000256" key="2">
    <source>
        <dbReference type="ARBA" id="ARBA00022676"/>
    </source>
</evidence>
<dbReference type="GO" id="GO:0005634">
    <property type="term" value="C:nucleus"/>
    <property type="evidence" value="ECO:0007669"/>
    <property type="project" value="UniProtKB-SubCell"/>
</dbReference>
<keyword evidence="3 6" id="KW-0808">Transferase</keyword>
<dbReference type="InterPro" id="IPR012317">
    <property type="entry name" value="Poly(ADP-ribose)pol_cat_dom"/>
</dbReference>
<dbReference type="EC" id="2.4.2.-" evidence="6"/>
<sequence length="188" mass="21882">MNVPDVRPRTCEGSPSTSLYHQIPETWEYSTNSDRRFILETDRDEYKFVVNEFNKRMNGKYSQIVQIERIQNKRWYMQYLAHRVDFKKRLNMETEKLLFHGCPEQAAKAIIEDCFNRSFAGVNVWLWNIVLILGTAYGYGVYFSANAIYSHGYARPNSKGEKFLFLSRVLIGKVTSGNSTMKARPVGI</sequence>
<dbReference type="Pfam" id="PF00644">
    <property type="entry name" value="PARP"/>
    <property type="match status" value="1"/>
</dbReference>
<evidence type="ECO:0000256" key="1">
    <source>
        <dbReference type="ARBA" id="ARBA00004123"/>
    </source>
</evidence>
<dbReference type="Gene3D" id="3.90.228.10">
    <property type="match status" value="1"/>
</dbReference>
<evidence type="ECO:0000256" key="4">
    <source>
        <dbReference type="ARBA" id="ARBA00023027"/>
    </source>
</evidence>
<evidence type="ECO:0000256" key="5">
    <source>
        <dbReference type="ARBA" id="ARBA00023242"/>
    </source>
</evidence>
<evidence type="ECO:0000313" key="13">
    <source>
        <dbReference type="Proteomes" id="UP000663829"/>
    </source>
</evidence>
<feature type="domain" description="PARP catalytic" evidence="8">
    <location>
        <begin position="23"/>
        <end position="188"/>
    </location>
</feature>
<evidence type="ECO:0000313" key="11">
    <source>
        <dbReference type="EMBL" id="CAF4274264.1"/>
    </source>
</evidence>
<dbReference type="Proteomes" id="UP000663829">
    <property type="component" value="Unassembled WGS sequence"/>
</dbReference>
<organism evidence="10 13">
    <name type="scientific">Didymodactylos carnosus</name>
    <dbReference type="NCBI Taxonomy" id="1234261"/>
    <lineage>
        <taxon>Eukaryota</taxon>
        <taxon>Metazoa</taxon>
        <taxon>Spiralia</taxon>
        <taxon>Gnathifera</taxon>
        <taxon>Rotifera</taxon>
        <taxon>Eurotatoria</taxon>
        <taxon>Bdelloidea</taxon>
        <taxon>Philodinida</taxon>
        <taxon>Philodinidae</taxon>
        <taxon>Didymodactylos</taxon>
    </lineage>
</organism>
<evidence type="ECO:0000256" key="3">
    <source>
        <dbReference type="ARBA" id="ARBA00022679"/>
    </source>
</evidence>
<comment type="subcellular location">
    <subcellularLocation>
        <location evidence="1">Nucleus</location>
    </subcellularLocation>
</comment>
<dbReference type="GO" id="GO:0003714">
    <property type="term" value="F:transcription corepressor activity"/>
    <property type="evidence" value="ECO:0007669"/>
    <property type="project" value="TreeGrafter"/>
</dbReference>
<dbReference type="InterPro" id="IPR052056">
    <property type="entry name" value="Mono-ARTD/PARP"/>
</dbReference>
<keyword evidence="7" id="KW-1133">Transmembrane helix</keyword>
<dbReference type="AlphaFoldDB" id="A0A816DEC4"/>
<dbReference type="GO" id="GO:0003950">
    <property type="term" value="F:NAD+ poly-ADP-ribosyltransferase activity"/>
    <property type="evidence" value="ECO:0007669"/>
    <property type="project" value="UniProtKB-UniRule"/>
</dbReference>
<dbReference type="Proteomes" id="UP000677228">
    <property type="component" value="Unassembled WGS sequence"/>
</dbReference>
<dbReference type="Proteomes" id="UP000681722">
    <property type="component" value="Unassembled WGS sequence"/>
</dbReference>
<dbReference type="OrthoDB" id="6133115at2759"/>
<evidence type="ECO:0000313" key="10">
    <source>
        <dbReference type="EMBL" id="CAF1633272.1"/>
    </source>
</evidence>
<keyword evidence="7" id="KW-0812">Transmembrane</keyword>
<keyword evidence="13" id="KW-1185">Reference proteome</keyword>
<dbReference type="PANTHER" id="PTHR14453">
    <property type="entry name" value="PARP/ZINC FINGER CCCH TYPE DOMAIN CONTAINING PROTEIN"/>
    <property type="match status" value="1"/>
</dbReference>
<name>A0A816DEC4_9BILA</name>
<evidence type="ECO:0000259" key="8">
    <source>
        <dbReference type="PROSITE" id="PS51059"/>
    </source>
</evidence>
<dbReference type="SUPFAM" id="SSF56399">
    <property type="entry name" value="ADP-ribosylation"/>
    <property type="match status" value="1"/>
</dbReference>
<evidence type="ECO:0000313" key="9">
    <source>
        <dbReference type="EMBL" id="CAF1484112.1"/>
    </source>
</evidence>
<dbReference type="EMBL" id="CAJOBC010112457">
    <property type="protein sequence ID" value="CAF4535350.1"/>
    <property type="molecule type" value="Genomic_DNA"/>
</dbReference>
<dbReference type="Proteomes" id="UP000682733">
    <property type="component" value="Unassembled WGS sequence"/>
</dbReference>
<keyword evidence="7" id="KW-0472">Membrane</keyword>
<dbReference type="EMBL" id="CAJOBA010054390">
    <property type="protein sequence ID" value="CAF4274264.1"/>
    <property type="molecule type" value="Genomic_DNA"/>
</dbReference>